<dbReference type="Pfam" id="PF13426">
    <property type="entry name" value="PAS_9"/>
    <property type="match status" value="1"/>
</dbReference>
<dbReference type="CDD" id="cd00075">
    <property type="entry name" value="HATPase"/>
    <property type="match status" value="1"/>
</dbReference>
<dbReference type="EMBL" id="JBELPY010000011">
    <property type="protein sequence ID" value="MFL9835319.1"/>
    <property type="molecule type" value="Genomic_DNA"/>
</dbReference>
<evidence type="ECO:0000259" key="16">
    <source>
        <dbReference type="PROSITE" id="PS50113"/>
    </source>
</evidence>
<evidence type="ECO:0000256" key="13">
    <source>
        <dbReference type="SAM" id="Coils"/>
    </source>
</evidence>
<dbReference type="InterPro" id="IPR003661">
    <property type="entry name" value="HisK_dim/P_dom"/>
</dbReference>
<accession>A0ABW8Y542</accession>
<dbReference type="Gene3D" id="3.30.565.10">
    <property type="entry name" value="Histidine kinase-like ATPase, C-terminal domain"/>
    <property type="match status" value="1"/>
</dbReference>
<dbReference type="CDD" id="cd00082">
    <property type="entry name" value="HisKA"/>
    <property type="match status" value="1"/>
</dbReference>
<dbReference type="EC" id="2.7.13.3" evidence="3"/>
<keyword evidence="9 17" id="KW-0067">ATP-binding</keyword>
<evidence type="ECO:0000256" key="7">
    <source>
        <dbReference type="ARBA" id="ARBA00022741"/>
    </source>
</evidence>
<dbReference type="SUPFAM" id="SSF55874">
    <property type="entry name" value="ATPase domain of HSP90 chaperone/DNA topoisomerase II/histidine kinase"/>
    <property type="match status" value="1"/>
</dbReference>
<dbReference type="InterPro" id="IPR005467">
    <property type="entry name" value="His_kinase_dom"/>
</dbReference>
<dbReference type="Pfam" id="PF02518">
    <property type="entry name" value="HATPase_c"/>
    <property type="match status" value="1"/>
</dbReference>
<sequence>MIRFFSALGTEALLEILMQSSDATAIYTGAELYIQLVNNAMLAIWGKDSSVRGKTFDEALPEMNGQPFTQLLKDVWQTGEIYEAKNMPATLEISGEMVTSYFDFIYRPIINENGEVYCILHTATDVTERVKAWDLVLEKEQREQQINEELAATNEEFQATNEELAALNEEFSAINDQLDEANQKINLLNSQLQQENKNLLLDNKGFQDNISDLDRSNKILKERNDELIQLNNTILRLNDQLSDSKTSFANMIAQAPMAMMLVKGDDFIVTMINISMLELIGKDASIVGKPLFEELPELKGQHAADMLIETYEKGVSHHDHSNPVTINRGGKLDNGFFNFTYTPFIENGKVTGVIDMAMEVTPQVRAIQEKERIISEKISLEETLRTSEQRLHGILETMAEGVGVTDSSGQLVYANPMAQQILGLNESTIKDRTYDDPQWQNLRLDGSPLPSEEHPMSIMFATGQPVFDYEIGVQPPDRERFYISINAAPIFDSDGNISGGIGTFMDVTTRRMITQGKDDFISIASHELKTPVTALKATLQLLKRSHEKLPIDTRAKLLEQANKSLDKLSHLISELLDTSRIEQGQLRVDKKPFALSELFDDCCSNLVDTTKQELIFEGTTDEIVNADSQQIGQVLINLINNAIKYAPESEKIIIKAEKLNHKEIKVSVKDNGPGIPGHKLEHLFERYYRTNYQGQKFTGLGLGLYISADIIKNHAGKVGVESELGKGSEFWFTLPLEG</sequence>
<dbReference type="SMART" id="SM00388">
    <property type="entry name" value="HisKA"/>
    <property type="match status" value="1"/>
</dbReference>
<evidence type="ECO:0000256" key="11">
    <source>
        <dbReference type="ARBA" id="ARBA00023012"/>
    </source>
</evidence>
<evidence type="ECO:0000313" key="18">
    <source>
        <dbReference type="Proteomes" id="UP001629058"/>
    </source>
</evidence>
<dbReference type="Gene3D" id="1.10.287.130">
    <property type="match status" value="1"/>
</dbReference>
<reference evidence="17 18" key="1">
    <citation type="submission" date="2024-06" db="EMBL/GenBank/DDBJ databases">
        <authorList>
            <person name="Kaempfer P."/>
            <person name="Viver T."/>
        </authorList>
    </citation>
    <scope>NUCLEOTIDE SEQUENCE [LARGE SCALE GENOMIC DNA]</scope>
    <source>
        <strain evidence="17 18">ST-37</strain>
    </source>
</reference>
<evidence type="ECO:0000256" key="9">
    <source>
        <dbReference type="ARBA" id="ARBA00022840"/>
    </source>
</evidence>
<dbReference type="PANTHER" id="PTHR42878">
    <property type="entry name" value="TWO-COMPONENT HISTIDINE KINASE"/>
    <property type="match status" value="1"/>
</dbReference>
<dbReference type="Pfam" id="PF08448">
    <property type="entry name" value="PAS_4"/>
    <property type="match status" value="1"/>
</dbReference>
<dbReference type="PROSITE" id="PS50112">
    <property type="entry name" value="PAS"/>
    <property type="match status" value="1"/>
</dbReference>
<comment type="catalytic activity">
    <reaction evidence="1">
        <text>ATP + protein L-histidine = ADP + protein N-phospho-L-histidine.</text>
        <dbReference type="EC" id="2.7.13.3"/>
    </reaction>
</comment>
<evidence type="ECO:0000256" key="4">
    <source>
        <dbReference type="ARBA" id="ARBA00022553"/>
    </source>
</evidence>
<evidence type="ECO:0000256" key="6">
    <source>
        <dbReference type="ARBA" id="ARBA00022692"/>
    </source>
</evidence>
<keyword evidence="8" id="KW-0418">Kinase</keyword>
<dbReference type="InterPro" id="IPR003594">
    <property type="entry name" value="HATPase_dom"/>
</dbReference>
<dbReference type="RefSeq" id="WP_408091941.1">
    <property type="nucleotide sequence ID" value="NZ_JBELPY010000011.1"/>
</dbReference>
<keyword evidence="4" id="KW-0597">Phosphoprotein</keyword>
<evidence type="ECO:0000259" key="14">
    <source>
        <dbReference type="PROSITE" id="PS50109"/>
    </source>
</evidence>
<dbReference type="SMART" id="SM00091">
    <property type="entry name" value="PAS"/>
    <property type="match status" value="3"/>
</dbReference>
<name>A0ABW8Y542_9FLAO</name>
<dbReference type="InterPro" id="IPR050351">
    <property type="entry name" value="BphY/WalK/GraS-like"/>
</dbReference>
<dbReference type="InterPro" id="IPR001610">
    <property type="entry name" value="PAC"/>
</dbReference>
<evidence type="ECO:0000256" key="8">
    <source>
        <dbReference type="ARBA" id="ARBA00022777"/>
    </source>
</evidence>
<keyword evidence="7" id="KW-0547">Nucleotide-binding</keyword>
<dbReference type="SUPFAM" id="SSF55785">
    <property type="entry name" value="PYP-like sensor domain (PAS domain)"/>
    <property type="match status" value="3"/>
</dbReference>
<dbReference type="InterPro" id="IPR035965">
    <property type="entry name" value="PAS-like_dom_sf"/>
</dbReference>
<dbReference type="SMART" id="SM00086">
    <property type="entry name" value="PAC"/>
    <property type="match status" value="2"/>
</dbReference>
<comment type="caution">
    <text evidence="17">The sequence shown here is derived from an EMBL/GenBank/DDBJ whole genome shotgun (WGS) entry which is preliminary data.</text>
</comment>
<keyword evidence="5" id="KW-0808">Transferase</keyword>
<evidence type="ECO:0000313" key="17">
    <source>
        <dbReference type="EMBL" id="MFL9835319.1"/>
    </source>
</evidence>
<feature type="domain" description="PAS" evidence="15">
    <location>
        <begin position="387"/>
        <end position="433"/>
    </location>
</feature>
<keyword evidence="13" id="KW-0175">Coiled coil</keyword>
<dbReference type="InterPro" id="IPR000700">
    <property type="entry name" value="PAS-assoc_C"/>
</dbReference>
<gene>
    <name evidence="17" type="ORF">ABS765_14930</name>
</gene>
<evidence type="ECO:0000256" key="12">
    <source>
        <dbReference type="ARBA" id="ARBA00023136"/>
    </source>
</evidence>
<feature type="coiled-coil region" evidence="13">
    <location>
        <begin position="136"/>
        <end position="240"/>
    </location>
</feature>
<dbReference type="InterPro" id="IPR036097">
    <property type="entry name" value="HisK_dim/P_sf"/>
</dbReference>
<dbReference type="CDD" id="cd00130">
    <property type="entry name" value="PAS"/>
    <property type="match status" value="1"/>
</dbReference>
<dbReference type="Proteomes" id="UP001629058">
    <property type="component" value="Unassembled WGS sequence"/>
</dbReference>
<evidence type="ECO:0000256" key="1">
    <source>
        <dbReference type="ARBA" id="ARBA00000085"/>
    </source>
</evidence>
<dbReference type="InterPro" id="IPR036890">
    <property type="entry name" value="HATPase_C_sf"/>
</dbReference>
<dbReference type="SMART" id="SM00387">
    <property type="entry name" value="HATPase_c"/>
    <property type="match status" value="1"/>
</dbReference>
<evidence type="ECO:0000256" key="3">
    <source>
        <dbReference type="ARBA" id="ARBA00012438"/>
    </source>
</evidence>
<evidence type="ECO:0000256" key="5">
    <source>
        <dbReference type="ARBA" id="ARBA00022679"/>
    </source>
</evidence>
<evidence type="ECO:0000256" key="2">
    <source>
        <dbReference type="ARBA" id="ARBA00004141"/>
    </source>
</evidence>
<keyword evidence="12" id="KW-0472">Membrane</keyword>
<dbReference type="PROSITE" id="PS50113">
    <property type="entry name" value="PAC"/>
    <property type="match status" value="1"/>
</dbReference>
<organism evidence="17 18">
    <name type="scientific">Chryseobacterium terrae</name>
    <dbReference type="NCBI Taxonomy" id="3163299"/>
    <lineage>
        <taxon>Bacteria</taxon>
        <taxon>Pseudomonadati</taxon>
        <taxon>Bacteroidota</taxon>
        <taxon>Flavobacteriia</taxon>
        <taxon>Flavobacteriales</taxon>
        <taxon>Weeksellaceae</taxon>
        <taxon>Chryseobacterium group</taxon>
        <taxon>Chryseobacterium</taxon>
    </lineage>
</organism>
<proteinExistence type="predicted"/>
<feature type="domain" description="Histidine kinase" evidence="14">
    <location>
        <begin position="523"/>
        <end position="738"/>
    </location>
</feature>
<dbReference type="InterPro" id="IPR000014">
    <property type="entry name" value="PAS"/>
</dbReference>
<evidence type="ECO:0000259" key="15">
    <source>
        <dbReference type="PROSITE" id="PS50112"/>
    </source>
</evidence>
<dbReference type="Pfam" id="PF00512">
    <property type="entry name" value="HisKA"/>
    <property type="match status" value="1"/>
</dbReference>
<keyword evidence="11" id="KW-0902">Two-component regulatory system</keyword>
<protein>
    <recommendedName>
        <fullName evidence="3">histidine kinase</fullName>
        <ecNumber evidence="3">2.7.13.3</ecNumber>
    </recommendedName>
</protein>
<dbReference type="GO" id="GO:0005524">
    <property type="term" value="F:ATP binding"/>
    <property type="evidence" value="ECO:0007669"/>
    <property type="project" value="UniProtKB-KW"/>
</dbReference>
<keyword evidence="18" id="KW-1185">Reference proteome</keyword>
<dbReference type="InterPro" id="IPR013656">
    <property type="entry name" value="PAS_4"/>
</dbReference>
<dbReference type="Gene3D" id="3.30.450.20">
    <property type="entry name" value="PAS domain"/>
    <property type="match status" value="3"/>
</dbReference>
<keyword evidence="10" id="KW-1133">Transmembrane helix</keyword>
<dbReference type="PROSITE" id="PS50109">
    <property type="entry name" value="HIS_KIN"/>
    <property type="match status" value="1"/>
</dbReference>
<dbReference type="PRINTS" id="PR00344">
    <property type="entry name" value="BCTRLSENSOR"/>
</dbReference>
<dbReference type="SUPFAM" id="SSF47384">
    <property type="entry name" value="Homodimeric domain of signal transducing histidine kinase"/>
    <property type="match status" value="1"/>
</dbReference>
<dbReference type="InterPro" id="IPR004358">
    <property type="entry name" value="Sig_transdc_His_kin-like_C"/>
</dbReference>
<evidence type="ECO:0000256" key="10">
    <source>
        <dbReference type="ARBA" id="ARBA00022989"/>
    </source>
</evidence>
<dbReference type="NCBIfam" id="TIGR00229">
    <property type="entry name" value="sensory_box"/>
    <property type="match status" value="1"/>
</dbReference>
<dbReference type="PANTHER" id="PTHR42878:SF7">
    <property type="entry name" value="SENSOR HISTIDINE KINASE GLRK"/>
    <property type="match status" value="1"/>
</dbReference>
<keyword evidence="6" id="KW-0812">Transmembrane</keyword>
<comment type="subcellular location">
    <subcellularLocation>
        <location evidence="2">Membrane</location>
        <topology evidence="2">Multi-pass membrane protein</topology>
    </subcellularLocation>
</comment>
<feature type="domain" description="PAC" evidence="16">
    <location>
        <begin position="467"/>
        <end position="519"/>
    </location>
</feature>